<dbReference type="AlphaFoldDB" id="A0A2J7ZQR5"/>
<evidence type="ECO:0000313" key="2">
    <source>
        <dbReference type="Proteomes" id="UP000236333"/>
    </source>
</evidence>
<protein>
    <submittedName>
        <fullName evidence="1">Uncharacterized protein</fullName>
    </submittedName>
</protein>
<gene>
    <name evidence="1" type="ORF">TSOC_011394</name>
</gene>
<organism evidence="1 2">
    <name type="scientific">Tetrabaena socialis</name>
    <dbReference type="NCBI Taxonomy" id="47790"/>
    <lineage>
        <taxon>Eukaryota</taxon>
        <taxon>Viridiplantae</taxon>
        <taxon>Chlorophyta</taxon>
        <taxon>core chlorophytes</taxon>
        <taxon>Chlorophyceae</taxon>
        <taxon>CS clade</taxon>
        <taxon>Chlamydomonadales</taxon>
        <taxon>Tetrabaenaceae</taxon>
        <taxon>Tetrabaena</taxon>
    </lineage>
</organism>
<reference evidence="1 2" key="1">
    <citation type="journal article" date="2017" name="Mol. Biol. Evol.">
        <title>The 4-celled Tetrabaena socialis nuclear genome reveals the essential components for genetic control of cell number at the origin of multicellularity in the volvocine lineage.</title>
        <authorList>
            <person name="Featherston J."/>
            <person name="Arakaki Y."/>
            <person name="Hanschen E.R."/>
            <person name="Ferris P.J."/>
            <person name="Michod R.E."/>
            <person name="Olson B.J.S.C."/>
            <person name="Nozaki H."/>
            <person name="Durand P.M."/>
        </authorList>
    </citation>
    <scope>NUCLEOTIDE SEQUENCE [LARGE SCALE GENOMIC DNA]</scope>
    <source>
        <strain evidence="1 2">NIES-571</strain>
    </source>
</reference>
<proteinExistence type="predicted"/>
<dbReference type="Proteomes" id="UP000236333">
    <property type="component" value="Unassembled WGS sequence"/>
</dbReference>
<dbReference type="EMBL" id="PGGS01000622">
    <property type="protein sequence ID" value="PNH02615.1"/>
    <property type="molecule type" value="Genomic_DNA"/>
</dbReference>
<sequence>MRRVSPPHDHCPHIAGCDAAHGPSRRTAAADLALVNAARGVLRPTRPPAATAVGLGRESAASGHWLPAHPGRGLLAGVGGNNFPWCQCVSYDCLCSPYRVALRGTELE</sequence>
<accession>A0A2J7ZQR5</accession>
<comment type="caution">
    <text evidence="1">The sequence shown here is derived from an EMBL/GenBank/DDBJ whole genome shotgun (WGS) entry which is preliminary data.</text>
</comment>
<evidence type="ECO:0000313" key="1">
    <source>
        <dbReference type="EMBL" id="PNH02615.1"/>
    </source>
</evidence>
<keyword evidence="2" id="KW-1185">Reference proteome</keyword>
<name>A0A2J7ZQR5_9CHLO</name>